<gene>
    <name evidence="1" type="primary">WBGene00109993</name>
</gene>
<dbReference type="AlphaFoldDB" id="A0A2A6C621"/>
<reference evidence="1" key="2">
    <citation type="submission" date="2022-06" db="UniProtKB">
        <authorList>
            <consortium name="EnsemblMetazoa"/>
        </authorList>
    </citation>
    <scope>IDENTIFICATION</scope>
    <source>
        <strain evidence="1">PS312</strain>
    </source>
</reference>
<sequence length="492" mass="55059">MQPPDTMAVARDGIRLGLVSPSPPYLYQSWSGRWHGYYMDFWNDVNLLVAPNTEVAMVDYRGVAEVELYKDIFAGTIDSTVHPTFILPMDVKDFNVPVPVAYYRLRFYESTRPGLESFSFTPLSAFIVFPAFILLYITIASLAVAAIDAILDMMKNPSLRSSSHGSVNKTNSLSRQACASSVRESKLPVQVLLGSIHFSRRAAFLYGNVFLVQIWSGYFNGNAMLSEPVQSTAISMVQQLIREGRRELVVDATTEIFDYKDSRERSLLQQLALFGGNSSFVYGDSAESRFALLCEKPIDSSTPREQEIPSFFSSSSRLLECALLPISVPRKGGWIEREVHTGKPYANFLSPNGTHKLRKAYDFVSLTVYSDENSRIMRTRRNCSLIGPTEPDRPTILDCPSPTRPLTLNIEYPSRAELMMNRATPIRLLMALKRPTTGGNGNVQLAEFAPVSLRHCLCPLVFLGAGWLVSMLAFVAVWIRHLARTPNVRLTL</sequence>
<reference evidence="2" key="1">
    <citation type="journal article" date="2008" name="Nat. Genet.">
        <title>The Pristionchus pacificus genome provides a unique perspective on nematode lifestyle and parasitism.</title>
        <authorList>
            <person name="Dieterich C."/>
            <person name="Clifton S.W."/>
            <person name="Schuster L.N."/>
            <person name="Chinwalla A."/>
            <person name="Delehaunty K."/>
            <person name="Dinkelacker I."/>
            <person name="Fulton L."/>
            <person name="Fulton R."/>
            <person name="Godfrey J."/>
            <person name="Minx P."/>
            <person name="Mitreva M."/>
            <person name="Roeseler W."/>
            <person name="Tian H."/>
            <person name="Witte H."/>
            <person name="Yang S.P."/>
            <person name="Wilson R.K."/>
            <person name="Sommer R.J."/>
        </authorList>
    </citation>
    <scope>NUCLEOTIDE SEQUENCE [LARGE SCALE GENOMIC DNA]</scope>
    <source>
        <strain evidence="2">PS312</strain>
    </source>
</reference>
<dbReference type="Proteomes" id="UP000005239">
    <property type="component" value="Unassembled WGS sequence"/>
</dbReference>
<accession>A0A8R1YDG4</accession>
<proteinExistence type="predicted"/>
<keyword evidence="2" id="KW-1185">Reference proteome</keyword>
<evidence type="ECO:0000313" key="1">
    <source>
        <dbReference type="EnsemblMetazoa" id="PPA20439.1"/>
    </source>
</evidence>
<accession>A0A2A6C621</accession>
<evidence type="ECO:0000313" key="2">
    <source>
        <dbReference type="Proteomes" id="UP000005239"/>
    </source>
</evidence>
<dbReference type="EnsemblMetazoa" id="PPA20439.1">
    <property type="protein sequence ID" value="PPA20439.1"/>
    <property type="gene ID" value="WBGene00109993"/>
</dbReference>
<organism evidence="1 2">
    <name type="scientific">Pristionchus pacificus</name>
    <name type="common">Parasitic nematode worm</name>
    <dbReference type="NCBI Taxonomy" id="54126"/>
    <lineage>
        <taxon>Eukaryota</taxon>
        <taxon>Metazoa</taxon>
        <taxon>Ecdysozoa</taxon>
        <taxon>Nematoda</taxon>
        <taxon>Chromadorea</taxon>
        <taxon>Rhabditida</taxon>
        <taxon>Rhabditina</taxon>
        <taxon>Diplogasteromorpha</taxon>
        <taxon>Diplogasteroidea</taxon>
        <taxon>Neodiplogasteridae</taxon>
        <taxon>Pristionchus</taxon>
    </lineage>
</organism>
<protein>
    <submittedName>
        <fullName evidence="1">Uncharacterized protein</fullName>
    </submittedName>
</protein>
<name>A0A2A6C621_PRIPA</name>